<feature type="transmembrane region" description="Helical" evidence="8">
    <location>
        <begin position="155"/>
        <end position="181"/>
    </location>
</feature>
<feature type="transmembrane region" description="Helical" evidence="8">
    <location>
        <begin position="322"/>
        <end position="340"/>
    </location>
</feature>
<gene>
    <name evidence="10" type="ORF">MNBD_NITROSPINAE02-1156</name>
</gene>
<comment type="subcellular location">
    <subcellularLocation>
        <location evidence="1">Cell membrane</location>
        <topology evidence="1">Multi-pass membrane protein</topology>
    </subcellularLocation>
</comment>
<keyword evidence="5 8" id="KW-0812">Transmembrane</keyword>
<feature type="domain" description="Glycosyltransferase RgtA/B/C/D-like" evidence="9">
    <location>
        <begin position="73"/>
        <end position="208"/>
    </location>
</feature>
<keyword evidence="2" id="KW-1003">Cell membrane</keyword>
<dbReference type="AlphaFoldDB" id="A0A3B1CB74"/>
<evidence type="ECO:0000256" key="8">
    <source>
        <dbReference type="SAM" id="Phobius"/>
    </source>
</evidence>
<dbReference type="PANTHER" id="PTHR33908">
    <property type="entry name" value="MANNOSYLTRANSFERASE YKCB-RELATED"/>
    <property type="match status" value="1"/>
</dbReference>
<evidence type="ECO:0000256" key="3">
    <source>
        <dbReference type="ARBA" id="ARBA00022676"/>
    </source>
</evidence>
<evidence type="ECO:0000256" key="5">
    <source>
        <dbReference type="ARBA" id="ARBA00022692"/>
    </source>
</evidence>
<dbReference type="GO" id="GO:0005886">
    <property type="term" value="C:plasma membrane"/>
    <property type="evidence" value="ECO:0007669"/>
    <property type="project" value="UniProtKB-SubCell"/>
</dbReference>
<feature type="transmembrane region" description="Helical" evidence="8">
    <location>
        <begin position="188"/>
        <end position="208"/>
    </location>
</feature>
<evidence type="ECO:0000256" key="4">
    <source>
        <dbReference type="ARBA" id="ARBA00022679"/>
    </source>
</evidence>
<evidence type="ECO:0000256" key="7">
    <source>
        <dbReference type="ARBA" id="ARBA00023136"/>
    </source>
</evidence>
<feature type="transmembrane region" description="Helical" evidence="8">
    <location>
        <begin position="125"/>
        <end position="143"/>
    </location>
</feature>
<keyword evidence="7 8" id="KW-0472">Membrane</keyword>
<evidence type="ECO:0000256" key="1">
    <source>
        <dbReference type="ARBA" id="ARBA00004651"/>
    </source>
</evidence>
<feature type="transmembrane region" description="Helical" evidence="8">
    <location>
        <begin position="290"/>
        <end position="310"/>
    </location>
</feature>
<evidence type="ECO:0000259" key="9">
    <source>
        <dbReference type="Pfam" id="PF13231"/>
    </source>
</evidence>
<dbReference type="GO" id="GO:0016763">
    <property type="term" value="F:pentosyltransferase activity"/>
    <property type="evidence" value="ECO:0007669"/>
    <property type="project" value="TreeGrafter"/>
</dbReference>
<accession>A0A3B1CB74</accession>
<organism evidence="10">
    <name type="scientific">hydrothermal vent metagenome</name>
    <dbReference type="NCBI Taxonomy" id="652676"/>
    <lineage>
        <taxon>unclassified sequences</taxon>
        <taxon>metagenomes</taxon>
        <taxon>ecological metagenomes</taxon>
    </lineage>
</organism>
<keyword evidence="6 8" id="KW-1133">Transmembrane helix</keyword>
<keyword evidence="4" id="KW-0808">Transferase</keyword>
<protein>
    <recommendedName>
        <fullName evidence="9">Glycosyltransferase RgtA/B/C/D-like domain-containing protein</fullName>
    </recommendedName>
</protein>
<dbReference type="EMBL" id="UOGE01000106">
    <property type="protein sequence ID" value="VAX25432.1"/>
    <property type="molecule type" value="Genomic_DNA"/>
</dbReference>
<evidence type="ECO:0000256" key="6">
    <source>
        <dbReference type="ARBA" id="ARBA00022989"/>
    </source>
</evidence>
<reference evidence="10" key="1">
    <citation type="submission" date="2018-06" db="EMBL/GenBank/DDBJ databases">
        <authorList>
            <person name="Zhirakovskaya E."/>
        </authorList>
    </citation>
    <scope>NUCLEOTIDE SEQUENCE</scope>
</reference>
<keyword evidence="3" id="KW-0328">Glycosyltransferase</keyword>
<dbReference type="Pfam" id="PF13231">
    <property type="entry name" value="PMT_2"/>
    <property type="match status" value="1"/>
</dbReference>
<feature type="transmembrane region" description="Helical" evidence="8">
    <location>
        <begin position="78"/>
        <end position="95"/>
    </location>
</feature>
<feature type="transmembrane region" description="Helical" evidence="8">
    <location>
        <begin position="346"/>
        <end position="366"/>
    </location>
</feature>
<evidence type="ECO:0000313" key="10">
    <source>
        <dbReference type="EMBL" id="VAX25432.1"/>
    </source>
</evidence>
<evidence type="ECO:0000256" key="2">
    <source>
        <dbReference type="ARBA" id="ARBA00022475"/>
    </source>
</evidence>
<dbReference type="InterPro" id="IPR038731">
    <property type="entry name" value="RgtA/B/C-like"/>
</dbReference>
<name>A0A3B1CB74_9ZZZZ</name>
<dbReference type="PANTHER" id="PTHR33908:SF11">
    <property type="entry name" value="MEMBRANE PROTEIN"/>
    <property type="match status" value="1"/>
</dbReference>
<dbReference type="GO" id="GO:0008610">
    <property type="term" value="P:lipid biosynthetic process"/>
    <property type="evidence" value="ECO:0007669"/>
    <property type="project" value="UniProtKB-ARBA"/>
</dbReference>
<sequence length="385" mass="43218">MKIYLICVAAFFLAFNVLIVRNGALTGGDTTRYTTGADTLLENGQISGKAKMYAGYIGFIAALKIFKPSGFNLDKAIVAIQIVVSLIALTCLYSIGKLLFSPTAGAIAASLFAINYNAFRWNGFILTESLFTSFIIITCYLLFKASNTPKFFFLLIPSLIFTIVLRPNGIFMAPIFLVYIALLFNRKVSAIIFTTLIITTSLMSPWLYEGLINAMDNEQIVKTIEGGRIFGGADRGWERLSMPKLDAKSGNGIKDLFLYATTYPKELASLIFSRSKAFFFLTREDYSFRHNLFCWALMPLLYGLFIGGVAYRIKSGMGKEHVLLLALVLAQTAVTIFTFVDHDHRYVSYIISFIFLYSAYGAEIFVRRIRGRCNEKVWAVTRQHF</sequence>
<proteinExistence type="predicted"/>
<dbReference type="InterPro" id="IPR050297">
    <property type="entry name" value="LipidA_mod_glycosyltrf_83"/>
</dbReference>